<reference evidence="5" key="1">
    <citation type="journal article" date="2022" name="G3 (Bethesda)">
        <title>High quality genome of the basidiomycete yeast Dioszegia hungarica PDD-24b-2 isolated from cloud water.</title>
        <authorList>
            <person name="Jarrige D."/>
            <person name="Haridas S."/>
            <person name="Bleykasten-Grosshans C."/>
            <person name="Joly M."/>
            <person name="Nadalig T."/>
            <person name="Sancelme M."/>
            <person name="Vuilleumier S."/>
            <person name="Grigoriev I.V."/>
            <person name="Amato P."/>
            <person name="Bringel F."/>
        </authorList>
    </citation>
    <scope>NUCLEOTIDE SEQUENCE</scope>
    <source>
        <strain evidence="5">PDD-24b-2</strain>
    </source>
</reference>
<dbReference type="GO" id="GO:0004674">
    <property type="term" value="F:protein serine/threonine kinase activity"/>
    <property type="evidence" value="ECO:0007669"/>
    <property type="project" value="TreeGrafter"/>
</dbReference>
<dbReference type="PANTHER" id="PTHR48012:SF21">
    <property type="entry name" value="PH DOMAIN-CONTAINING PROTEIN"/>
    <property type="match status" value="1"/>
</dbReference>
<name>A0AA38H5G8_9TREE</name>
<dbReference type="PANTHER" id="PTHR48012">
    <property type="entry name" value="STERILE20-LIKE KINASE, ISOFORM B-RELATED"/>
    <property type="match status" value="1"/>
</dbReference>
<keyword evidence="5" id="KW-0418">Kinase</keyword>
<keyword evidence="5" id="KW-0808">Transferase</keyword>
<evidence type="ECO:0000256" key="1">
    <source>
        <dbReference type="ARBA" id="ARBA00022741"/>
    </source>
</evidence>
<dbReference type="Gene3D" id="1.10.510.10">
    <property type="entry name" value="Transferase(Phosphotransferase) domain 1"/>
    <property type="match status" value="1"/>
</dbReference>
<dbReference type="Proteomes" id="UP001164286">
    <property type="component" value="Unassembled WGS sequence"/>
</dbReference>
<dbReference type="InterPro" id="IPR000719">
    <property type="entry name" value="Prot_kinase_dom"/>
</dbReference>
<gene>
    <name evidence="5" type="ORF">MKK02DRAFT_17162</name>
</gene>
<dbReference type="EMBL" id="JAKWFO010000008">
    <property type="protein sequence ID" value="KAI9634263.1"/>
    <property type="molecule type" value="Genomic_DNA"/>
</dbReference>
<dbReference type="GeneID" id="77724944"/>
<dbReference type="InterPro" id="IPR050629">
    <property type="entry name" value="STE20/SPS1-PAK"/>
</dbReference>
<feature type="compositionally biased region" description="Polar residues" evidence="3">
    <location>
        <begin position="397"/>
        <end position="414"/>
    </location>
</feature>
<feature type="compositionally biased region" description="Polar residues" evidence="3">
    <location>
        <begin position="495"/>
        <end position="506"/>
    </location>
</feature>
<feature type="region of interest" description="Disordered" evidence="3">
    <location>
        <begin position="354"/>
        <end position="584"/>
    </location>
</feature>
<accession>A0AA38H5G8</accession>
<evidence type="ECO:0000259" key="4">
    <source>
        <dbReference type="PROSITE" id="PS50011"/>
    </source>
</evidence>
<feature type="compositionally biased region" description="Low complexity" evidence="3">
    <location>
        <begin position="354"/>
        <end position="368"/>
    </location>
</feature>
<feature type="domain" description="Protein kinase" evidence="4">
    <location>
        <begin position="30"/>
        <end position="292"/>
    </location>
</feature>
<dbReference type="GO" id="GO:0005737">
    <property type="term" value="C:cytoplasm"/>
    <property type="evidence" value="ECO:0007669"/>
    <property type="project" value="TreeGrafter"/>
</dbReference>
<evidence type="ECO:0000256" key="3">
    <source>
        <dbReference type="SAM" id="MobiDB-lite"/>
    </source>
</evidence>
<dbReference type="SUPFAM" id="SSF56112">
    <property type="entry name" value="Protein kinase-like (PK-like)"/>
    <property type="match status" value="1"/>
</dbReference>
<keyword evidence="6" id="KW-1185">Reference proteome</keyword>
<dbReference type="InterPro" id="IPR011009">
    <property type="entry name" value="Kinase-like_dom_sf"/>
</dbReference>
<feature type="region of interest" description="Disordered" evidence="3">
    <location>
        <begin position="613"/>
        <end position="634"/>
    </location>
</feature>
<dbReference type="AlphaFoldDB" id="A0AA38H5G8"/>
<evidence type="ECO:0000313" key="5">
    <source>
        <dbReference type="EMBL" id="KAI9634263.1"/>
    </source>
</evidence>
<proteinExistence type="predicted"/>
<protein>
    <submittedName>
        <fullName evidence="5">Kinase-like domain-containing protein</fullName>
    </submittedName>
</protein>
<evidence type="ECO:0000256" key="2">
    <source>
        <dbReference type="ARBA" id="ARBA00022840"/>
    </source>
</evidence>
<dbReference type="RefSeq" id="XP_052944040.1">
    <property type="nucleotide sequence ID" value="XM_053085743.1"/>
</dbReference>
<dbReference type="PROSITE" id="PS50011">
    <property type="entry name" value="PROTEIN_KINASE_DOM"/>
    <property type="match status" value="1"/>
</dbReference>
<dbReference type="GO" id="GO:0005524">
    <property type="term" value="F:ATP binding"/>
    <property type="evidence" value="ECO:0007669"/>
    <property type="project" value="UniProtKB-KW"/>
</dbReference>
<keyword evidence="1" id="KW-0547">Nucleotide-binding</keyword>
<keyword evidence="2" id="KW-0067">ATP-binding</keyword>
<dbReference type="InterPro" id="IPR008271">
    <property type="entry name" value="Ser/Thr_kinase_AS"/>
</dbReference>
<comment type="caution">
    <text evidence="5">The sequence shown here is derived from an EMBL/GenBank/DDBJ whole genome shotgun (WGS) entry which is preliminary data.</text>
</comment>
<dbReference type="FunFam" id="1.10.510.10:FF:000421">
    <property type="entry name" value="Serine/threonine-protein kinase PAK 6"/>
    <property type="match status" value="1"/>
</dbReference>
<feature type="compositionally biased region" description="Low complexity" evidence="3">
    <location>
        <begin position="458"/>
        <end position="474"/>
    </location>
</feature>
<dbReference type="Gene3D" id="3.30.200.20">
    <property type="entry name" value="Phosphorylase Kinase, domain 1"/>
    <property type="match status" value="1"/>
</dbReference>
<dbReference type="Pfam" id="PF00069">
    <property type="entry name" value="Pkinase"/>
    <property type="match status" value="1"/>
</dbReference>
<organism evidence="5 6">
    <name type="scientific">Dioszegia hungarica</name>
    <dbReference type="NCBI Taxonomy" id="4972"/>
    <lineage>
        <taxon>Eukaryota</taxon>
        <taxon>Fungi</taxon>
        <taxon>Dikarya</taxon>
        <taxon>Basidiomycota</taxon>
        <taxon>Agaricomycotina</taxon>
        <taxon>Tremellomycetes</taxon>
        <taxon>Tremellales</taxon>
        <taxon>Bulleribasidiaceae</taxon>
        <taxon>Dioszegia</taxon>
    </lineage>
</organism>
<evidence type="ECO:0000313" key="6">
    <source>
        <dbReference type="Proteomes" id="UP001164286"/>
    </source>
</evidence>
<dbReference type="PROSITE" id="PS00108">
    <property type="entry name" value="PROTEIN_KINASE_ST"/>
    <property type="match status" value="1"/>
</dbReference>
<sequence length="773" mass="83437">MVVQGASSKEQSYLSALAIQPKDANPDRLYEKLEIMGKGAYGAVYKGQHRSTGHIVALKIINLDTEDDDVGDIQKEISLLQQLMRSAKDGILPNVIKYYGSLMDGPRVWIIMELAEGGSIRTLSRAQPLKEQHICLIMRETLIALNFLHKHGVIHRDLKAANILLTASPTRVLLCDFGVAALLSSTASKRSTFVGTPYWMAPEVVTEGRMYDAKADIWSLGITLLEMAYGEPPLSGQPAARAVALLGDKKLRAPRLEGEHWSKDMKEFVTACLNEEPGDRIPAEELSRMRWIRMTAKTPLTSLGELITKFLHWKESGGQRQSLAPGMGARVDDEDHELPVGDWAFDTVRSRMSMLGGDSGDNSDSDLSPPTARPAPQSLRRLFHDEDSSDPDPFQSFAHQQPATPQTDGSSSVEQEGRMRTPPINAIELPDMESDSAYDPSTIRMARPKLPEKSHGKTPSSASTSTIDSDAPSTHRLGEQEMLSPPKLLGRPSMDTLSSAPTSKSQPAEDPRRPPVRRPGGSVGDGLRGFQFPLVAPRMPDSTHSPLRPQPPSLHRMHSAAPALASPVKPPPIQIPIAGPSRPPMMRQASVAVMEGRAASQTQAQAEALALVGGDSTSPTRGLPLPPAGRFDRFATGTGMVRTRSGSRADDMNGSAVNLRDLIKLSATIPDQEDLLPPSPTSAVPPRYFPQPSPLSAPPPLTATTIVSSSGSAGNSLGPPVRPLDLGSLEGDEVFAELERTVEDLGAWLELVSTGLEDLCAMPWEDGEAVLAE</sequence>
<dbReference type="SMART" id="SM00220">
    <property type="entry name" value="S_TKc"/>
    <property type="match status" value="1"/>
</dbReference>